<comment type="caution">
    <text evidence="2">The sequence shown here is derived from an EMBL/GenBank/DDBJ whole genome shotgun (WGS) entry which is preliminary data.</text>
</comment>
<feature type="domain" description="BTB" evidence="1">
    <location>
        <begin position="155"/>
        <end position="217"/>
    </location>
</feature>
<gene>
    <name evidence="2" type="ORF">LARSCL_LOCUS8823</name>
</gene>
<dbReference type="PROSITE" id="PS50097">
    <property type="entry name" value="BTB"/>
    <property type="match status" value="1"/>
</dbReference>
<keyword evidence="3" id="KW-1185">Reference proteome</keyword>
<dbReference type="Gene3D" id="1.25.40.420">
    <property type="match status" value="1"/>
</dbReference>
<dbReference type="InterPro" id="IPR000210">
    <property type="entry name" value="BTB/POZ_dom"/>
</dbReference>
<dbReference type="EMBL" id="CAXIEN010000096">
    <property type="protein sequence ID" value="CAL1276735.1"/>
    <property type="molecule type" value="Genomic_DNA"/>
</dbReference>
<sequence>MAAISFSGQLQRTGNMHQKKNHYTSNLKINAEWSLVCLWSQYDPYKPEYLEIRRNSTAKEILVSGTFKLMRDNQCILQRKFMQLIEAGFATTSQIELEYSNDNYYYNRIYSISGTLTVPAYTPDKEYAKGVQFKSLLDLSKDFEYLLDPNASYFSDVSVNCGTISFSAHKNILCARSPVFAAMFTTKMKENRDNKVNVTDLTPQVFKTMLTYIYSGKTGELTVQSAGELLFAADKYQLQDLKRVCCDKLKSCISVENVLKTLVLGYLHDKDLKMFAMDFICNSCEEFEALEKTTDWKNLREKIPSLAMDVLIGLVKSKDKKLKRHK</sequence>
<evidence type="ECO:0000313" key="3">
    <source>
        <dbReference type="Proteomes" id="UP001497382"/>
    </source>
</evidence>
<evidence type="ECO:0000259" key="1">
    <source>
        <dbReference type="PROSITE" id="PS50097"/>
    </source>
</evidence>
<dbReference type="SMART" id="SM00225">
    <property type="entry name" value="BTB"/>
    <property type="match status" value="1"/>
</dbReference>
<reference evidence="2 3" key="1">
    <citation type="submission" date="2024-04" db="EMBL/GenBank/DDBJ databases">
        <authorList>
            <person name="Rising A."/>
            <person name="Reimegard J."/>
            <person name="Sonavane S."/>
            <person name="Akerstrom W."/>
            <person name="Nylinder S."/>
            <person name="Hedman E."/>
            <person name="Kallberg Y."/>
        </authorList>
    </citation>
    <scope>NUCLEOTIDE SEQUENCE [LARGE SCALE GENOMIC DNA]</scope>
</reference>
<dbReference type="SUPFAM" id="SSF54695">
    <property type="entry name" value="POZ domain"/>
    <property type="match status" value="1"/>
</dbReference>
<dbReference type="InterPro" id="IPR011333">
    <property type="entry name" value="SKP1/BTB/POZ_sf"/>
</dbReference>
<dbReference type="AlphaFoldDB" id="A0AAV2A1C9"/>
<protein>
    <recommendedName>
        <fullName evidence="1">BTB domain-containing protein</fullName>
    </recommendedName>
</protein>
<proteinExistence type="predicted"/>
<dbReference type="PANTHER" id="PTHR24413">
    <property type="entry name" value="SPECKLE-TYPE POZ PROTEIN"/>
    <property type="match status" value="1"/>
</dbReference>
<dbReference type="Pfam" id="PF00651">
    <property type="entry name" value="BTB"/>
    <property type="match status" value="1"/>
</dbReference>
<evidence type="ECO:0000313" key="2">
    <source>
        <dbReference type="EMBL" id="CAL1276735.1"/>
    </source>
</evidence>
<organism evidence="2 3">
    <name type="scientific">Larinioides sclopetarius</name>
    <dbReference type="NCBI Taxonomy" id="280406"/>
    <lineage>
        <taxon>Eukaryota</taxon>
        <taxon>Metazoa</taxon>
        <taxon>Ecdysozoa</taxon>
        <taxon>Arthropoda</taxon>
        <taxon>Chelicerata</taxon>
        <taxon>Arachnida</taxon>
        <taxon>Araneae</taxon>
        <taxon>Araneomorphae</taxon>
        <taxon>Entelegynae</taxon>
        <taxon>Araneoidea</taxon>
        <taxon>Araneidae</taxon>
        <taxon>Larinioides</taxon>
    </lineage>
</organism>
<dbReference type="FunFam" id="3.30.710.10:FF:000159">
    <property type="entry name" value="Speckle-type POZ protein B"/>
    <property type="match status" value="1"/>
</dbReference>
<dbReference type="Proteomes" id="UP001497382">
    <property type="component" value="Unassembled WGS sequence"/>
</dbReference>
<dbReference type="Gene3D" id="3.30.710.10">
    <property type="entry name" value="Potassium Channel Kv1.1, Chain A"/>
    <property type="match status" value="1"/>
</dbReference>
<name>A0AAV2A1C9_9ARAC</name>
<accession>A0AAV2A1C9</accession>